<feature type="compositionally biased region" description="Basic and acidic residues" evidence="1">
    <location>
        <begin position="567"/>
        <end position="585"/>
    </location>
</feature>
<feature type="compositionally biased region" description="Polar residues" evidence="1">
    <location>
        <begin position="174"/>
        <end position="199"/>
    </location>
</feature>
<feature type="chain" id="PRO_5022110163" evidence="2">
    <location>
        <begin position="32"/>
        <end position="1142"/>
    </location>
</feature>
<feature type="compositionally biased region" description="Polar residues" evidence="1">
    <location>
        <begin position="605"/>
        <end position="626"/>
    </location>
</feature>
<keyword evidence="2" id="KW-0732">Signal</keyword>
<dbReference type="Pfam" id="PF01345">
    <property type="entry name" value="DUF11"/>
    <property type="match status" value="3"/>
</dbReference>
<dbReference type="EMBL" id="CP036525">
    <property type="protein sequence ID" value="QDT03463.1"/>
    <property type="molecule type" value="Genomic_DNA"/>
</dbReference>
<evidence type="ECO:0000259" key="3">
    <source>
        <dbReference type="Pfam" id="PF01345"/>
    </source>
</evidence>
<dbReference type="InterPro" id="IPR001434">
    <property type="entry name" value="OmcB-like_DUF11"/>
</dbReference>
<feature type="region of interest" description="Disordered" evidence="1">
    <location>
        <begin position="149"/>
        <end position="168"/>
    </location>
</feature>
<dbReference type="PANTHER" id="PTHR34819">
    <property type="entry name" value="LARGE CYSTEINE-RICH PERIPLASMIC PROTEIN OMCB"/>
    <property type="match status" value="1"/>
</dbReference>
<feature type="compositionally biased region" description="Low complexity" evidence="1">
    <location>
        <begin position="107"/>
        <end position="125"/>
    </location>
</feature>
<feature type="domain" description="DUF11" evidence="3">
    <location>
        <begin position="690"/>
        <end position="774"/>
    </location>
</feature>
<proteinExistence type="predicted"/>
<feature type="region of interest" description="Disordered" evidence="1">
    <location>
        <begin position="174"/>
        <end position="245"/>
    </location>
</feature>
<dbReference type="InterPro" id="IPR051172">
    <property type="entry name" value="Chlamydia_OmcB"/>
</dbReference>
<evidence type="ECO:0000313" key="5">
    <source>
        <dbReference type="Proteomes" id="UP000318538"/>
    </source>
</evidence>
<feature type="compositionally biased region" description="Polar residues" evidence="1">
    <location>
        <begin position="494"/>
        <end position="507"/>
    </location>
</feature>
<evidence type="ECO:0000256" key="2">
    <source>
        <dbReference type="SAM" id="SignalP"/>
    </source>
</evidence>
<feature type="region of interest" description="Disordered" evidence="1">
    <location>
        <begin position="459"/>
        <end position="481"/>
    </location>
</feature>
<reference evidence="4 5" key="1">
    <citation type="submission" date="2019-02" db="EMBL/GenBank/DDBJ databases">
        <title>Deep-cultivation of Planctomycetes and their phenomic and genomic characterization uncovers novel biology.</title>
        <authorList>
            <person name="Wiegand S."/>
            <person name="Jogler M."/>
            <person name="Boedeker C."/>
            <person name="Pinto D."/>
            <person name="Vollmers J."/>
            <person name="Rivas-Marin E."/>
            <person name="Kohn T."/>
            <person name="Peeters S.H."/>
            <person name="Heuer A."/>
            <person name="Rast P."/>
            <person name="Oberbeckmann S."/>
            <person name="Bunk B."/>
            <person name="Jeske O."/>
            <person name="Meyerdierks A."/>
            <person name="Storesund J.E."/>
            <person name="Kallscheuer N."/>
            <person name="Luecker S."/>
            <person name="Lage O.M."/>
            <person name="Pohl T."/>
            <person name="Merkel B.J."/>
            <person name="Hornburger P."/>
            <person name="Mueller R.-W."/>
            <person name="Bruemmer F."/>
            <person name="Labrenz M."/>
            <person name="Spormann A.M."/>
            <person name="Op den Camp H."/>
            <person name="Overmann J."/>
            <person name="Amann R."/>
            <person name="Jetten M.S.M."/>
            <person name="Mascher T."/>
            <person name="Medema M.H."/>
            <person name="Devos D.P."/>
            <person name="Kaster A.-K."/>
            <person name="Ovreas L."/>
            <person name="Rohde M."/>
            <person name="Galperin M.Y."/>
            <person name="Jogler C."/>
        </authorList>
    </citation>
    <scope>NUCLEOTIDE SEQUENCE [LARGE SCALE GENOMIC DNA]</scope>
    <source>
        <strain evidence="4 5">K22_7</strain>
    </source>
</reference>
<accession>A0A517N8L6</accession>
<feature type="compositionally biased region" description="Polar residues" evidence="1">
    <location>
        <begin position="221"/>
        <end position="233"/>
    </location>
</feature>
<organism evidence="4 5">
    <name type="scientific">Rubripirellula lacrimiformis</name>
    <dbReference type="NCBI Taxonomy" id="1930273"/>
    <lineage>
        <taxon>Bacteria</taxon>
        <taxon>Pseudomonadati</taxon>
        <taxon>Planctomycetota</taxon>
        <taxon>Planctomycetia</taxon>
        <taxon>Pirellulales</taxon>
        <taxon>Pirellulaceae</taxon>
        <taxon>Rubripirellula</taxon>
    </lineage>
</organism>
<dbReference type="Proteomes" id="UP000318538">
    <property type="component" value="Chromosome"/>
</dbReference>
<feature type="region of interest" description="Disordered" evidence="1">
    <location>
        <begin position="371"/>
        <end position="398"/>
    </location>
</feature>
<evidence type="ECO:0000313" key="4">
    <source>
        <dbReference type="EMBL" id="QDT03463.1"/>
    </source>
</evidence>
<feature type="region of interest" description="Disordered" evidence="1">
    <location>
        <begin position="74"/>
        <end position="137"/>
    </location>
</feature>
<name>A0A517N8L6_9BACT</name>
<feature type="region of interest" description="Disordered" evidence="1">
    <location>
        <begin position="494"/>
        <end position="676"/>
    </location>
</feature>
<feature type="compositionally biased region" description="Basic and acidic residues" evidence="1">
    <location>
        <begin position="648"/>
        <end position="658"/>
    </location>
</feature>
<feature type="signal peptide" evidence="2">
    <location>
        <begin position="1"/>
        <end position="31"/>
    </location>
</feature>
<feature type="compositionally biased region" description="Polar residues" evidence="1">
    <location>
        <begin position="530"/>
        <end position="562"/>
    </location>
</feature>
<feature type="compositionally biased region" description="Polar residues" evidence="1">
    <location>
        <begin position="636"/>
        <end position="646"/>
    </location>
</feature>
<dbReference type="AlphaFoldDB" id="A0A517N8L6"/>
<dbReference type="KEGG" id="rlc:K227x_18470"/>
<feature type="domain" description="DUF11" evidence="3">
    <location>
        <begin position="1012"/>
        <end position="1110"/>
    </location>
</feature>
<feature type="domain" description="DUF11" evidence="3">
    <location>
        <begin position="911"/>
        <end position="985"/>
    </location>
</feature>
<dbReference type="InterPro" id="IPR013783">
    <property type="entry name" value="Ig-like_fold"/>
</dbReference>
<dbReference type="PANTHER" id="PTHR34819:SF3">
    <property type="entry name" value="CELL SURFACE PROTEIN"/>
    <property type="match status" value="1"/>
</dbReference>
<protein>
    <submittedName>
        <fullName evidence="4">Large cysteine-rich periplasmic protein OmcB, serovars L1/L3</fullName>
    </submittedName>
</protein>
<feature type="compositionally biased region" description="Low complexity" evidence="1">
    <location>
        <begin position="76"/>
        <end position="92"/>
    </location>
</feature>
<keyword evidence="5" id="KW-1185">Reference proteome</keyword>
<evidence type="ECO:0000256" key="1">
    <source>
        <dbReference type="SAM" id="MobiDB-lite"/>
    </source>
</evidence>
<dbReference type="Gene3D" id="2.60.40.10">
    <property type="entry name" value="Immunoglobulins"/>
    <property type="match status" value="2"/>
</dbReference>
<sequence length="1142" mass="119542" precursor="true">MDRVKRRFTVAMAAIAIPALLLLMISMTDAAQPDGAAVAVAVGNGDSVEGGEIRQVVGKQLERGGTRPGLLQSILSGSTSNRSTTHNTTARSDQSRGLLDGLFGGNSSRTSSTTTRHTTAPRSGTANSNTAKSGSVNWEGIPYHEADASNARTVPAPIRDPKQVAADSSTRIIRGGSTNTRTVPNQSSTASTSTRTMQAPTIARRPSAPVLPTPPADSVQYRMSATTGTANDLSTTSSSRRSNRRDVDAFAVAKNSTSDLKVTQAPEAPASDDVVDLVPRVSRRTIPATVAKTQVAKPAETKAVPAATETIKADSTKVAAKPAPAKTSVPTADVPKRAVAAETKVAETKVAETKVAETKVAETNVAAPNATASNVAATTPKPTAAPVSGTPALTASPAPAANSVATVPSASLDAPSAASPAYVTPVDPATTPVPTMTMSATPQAVASAPPVPAQPYAASMPSNSMPSNSMPASSVSHRAGPPAAAFAPAQALPNGTQYGSQATNFGPSGQIAIGSGLPQGGPRDIKFGGTNMNGSVATQDNFQPTPSITRPYVSTPSSSLPTYETARATRDPFDDPYGRRDDRHSFGAGPTSPNLADRSMGPATTAATSRNPNAGQSSAGDATSSVPMHPIAGYTASGSQATTAQGDNFKRTNDDSRNRMRTGSGQDHTVAGAGMASSELPGIRVVTRGPNEVMIRQTNEYEIRVENRGSINAEGLIVRAMIPDWAEVRGQNATRGEVESQGEGSIERLVWKIDQLPAGASEKLFVRLMAARSGTHDVDVDWTLMPQKTVTQIKVHEPQLDLTIEGPDEVVYGQSQTYKVRVLNPGDGVAPNVVFTLSPNSATPQTQRIGDIPAGKEAQFDVELTAQDLGDLKIHGLAAGDYELRSEATKTIRVSAAQIEAVLNGPELKYQNTEAMYNLQVENVGSATTERVVASLRLPAGVKYLGGIEGAQLRANTLTWEIASLADGATRDYQFRCNMTATGEHVFSFECKGTAAGHADVALTTRVESISDLVLTIHDPIAPAPIGSEVTYEIVVRNRGSREAKDVKTLAQFSHGIEPQRVEGQSGEVVTGQVVFDTIPRIGAGEEVHMKVVAIADRAGHHRFRTEVRSGDTVLVAEEATHYMSPQADRVSRRSSDSKQIR</sequence>
<feature type="compositionally biased region" description="Polar residues" evidence="1">
    <location>
        <begin position="126"/>
        <end position="136"/>
    </location>
</feature>
<gene>
    <name evidence="4" type="primary">omcB_1</name>
    <name evidence="4" type="ORF">K227x_18470</name>
</gene>